<evidence type="ECO:0000256" key="4">
    <source>
        <dbReference type="RuleBase" id="RU003971"/>
    </source>
</evidence>
<dbReference type="InterPro" id="IPR002138">
    <property type="entry name" value="Pept_C14_p10"/>
</dbReference>
<dbReference type="OrthoDB" id="5951217at2759"/>
<dbReference type="InterPro" id="IPR033139">
    <property type="entry name" value="Caspase_cys_AS"/>
</dbReference>
<feature type="compositionally biased region" description="Low complexity" evidence="5">
    <location>
        <begin position="371"/>
        <end position="383"/>
    </location>
</feature>
<dbReference type="GO" id="GO:0051604">
    <property type="term" value="P:protein maturation"/>
    <property type="evidence" value="ECO:0007669"/>
    <property type="project" value="UniProtKB-ARBA"/>
</dbReference>
<protein>
    <submittedName>
        <fullName evidence="6">Caspase-8 isoform X1</fullName>
    </submittedName>
</protein>
<dbReference type="SUPFAM" id="SSF47986">
    <property type="entry name" value="DEATH domain"/>
    <property type="match status" value="2"/>
</dbReference>
<dbReference type="EMBL" id="CACRXK020000301">
    <property type="protein sequence ID" value="CAB3980546.1"/>
    <property type="molecule type" value="Genomic_DNA"/>
</dbReference>
<dbReference type="AlphaFoldDB" id="A0A7D9HBI3"/>
<dbReference type="PROSITE" id="PS50207">
    <property type="entry name" value="CASPASE_P10"/>
    <property type="match status" value="1"/>
</dbReference>
<dbReference type="SUPFAM" id="SSF52129">
    <property type="entry name" value="Caspase-like"/>
    <property type="match status" value="1"/>
</dbReference>
<evidence type="ECO:0000313" key="7">
    <source>
        <dbReference type="Proteomes" id="UP001152795"/>
    </source>
</evidence>
<dbReference type="PANTHER" id="PTHR48169">
    <property type="entry name" value="DED DOMAIN-CONTAINING PROTEIN"/>
    <property type="match status" value="1"/>
</dbReference>
<evidence type="ECO:0000256" key="2">
    <source>
        <dbReference type="ARBA" id="ARBA00022703"/>
    </source>
</evidence>
<keyword evidence="2" id="KW-0053">Apoptosis</keyword>
<feature type="region of interest" description="Disordered" evidence="5">
    <location>
        <begin position="359"/>
        <end position="419"/>
    </location>
</feature>
<dbReference type="Pfam" id="PF00656">
    <property type="entry name" value="Peptidase_C14"/>
    <property type="match status" value="1"/>
</dbReference>
<accession>A0A7D9HBI3</accession>
<dbReference type="SMART" id="SM00031">
    <property type="entry name" value="DED"/>
    <property type="match status" value="2"/>
</dbReference>
<evidence type="ECO:0000256" key="3">
    <source>
        <dbReference type="ARBA" id="ARBA00022737"/>
    </source>
</evidence>
<dbReference type="Proteomes" id="UP001152795">
    <property type="component" value="Unassembled WGS sequence"/>
</dbReference>
<dbReference type="SMART" id="SM00115">
    <property type="entry name" value="CASc"/>
    <property type="match status" value="1"/>
</dbReference>
<dbReference type="Gene3D" id="3.40.50.1460">
    <property type="match status" value="1"/>
</dbReference>
<keyword evidence="7" id="KW-1185">Reference proteome</keyword>
<dbReference type="GO" id="GO:0005737">
    <property type="term" value="C:cytoplasm"/>
    <property type="evidence" value="ECO:0007669"/>
    <property type="project" value="UniProtKB-ARBA"/>
</dbReference>
<dbReference type="PROSITE" id="PS01122">
    <property type="entry name" value="CASPASE_CYS"/>
    <property type="match status" value="1"/>
</dbReference>
<dbReference type="InterPro" id="IPR001309">
    <property type="entry name" value="Pept_C14_p20"/>
</dbReference>
<dbReference type="Gene3D" id="1.10.533.10">
    <property type="entry name" value="Death Domain, Fas"/>
    <property type="match status" value="2"/>
</dbReference>
<dbReference type="PRINTS" id="PR00376">
    <property type="entry name" value="IL1BCENZYME"/>
</dbReference>
<keyword evidence="3" id="KW-0677">Repeat</keyword>
<dbReference type="Pfam" id="PF01335">
    <property type="entry name" value="DED"/>
    <property type="match status" value="2"/>
</dbReference>
<evidence type="ECO:0000313" key="6">
    <source>
        <dbReference type="EMBL" id="CAB3980546.1"/>
    </source>
</evidence>
<comment type="caution">
    <text evidence="6">The sequence shown here is derived from an EMBL/GenBank/DDBJ whole genome shotgun (WGS) entry which is preliminary data.</text>
</comment>
<dbReference type="GO" id="GO:0004197">
    <property type="term" value="F:cysteine-type endopeptidase activity"/>
    <property type="evidence" value="ECO:0007669"/>
    <property type="project" value="InterPro"/>
</dbReference>
<dbReference type="GO" id="GO:0006915">
    <property type="term" value="P:apoptotic process"/>
    <property type="evidence" value="ECO:0007669"/>
    <property type="project" value="UniProtKB-KW"/>
</dbReference>
<dbReference type="InterPro" id="IPR015917">
    <property type="entry name" value="Pept_C14A"/>
</dbReference>
<dbReference type="CDD" id="cd00045">
    <property type="entry name" value="DED"/>
    <property type="match status" value="2"/>
</dbReference>
<proteinExistence type="inferred from homology"/>
<dbReference type="InterPro" id="IPR001875">
    <property type="entry name" value="DED_dom"/>
</dbReference>
<dbReference type="InterPro" id="IPR029030">
    <property type="entry name" value="Caspase-like_dom_sf"/>
</dbReference>
<dbReference type="PROSITE" id="PS50208">
    <property type="entry name" value="CASPASE_P20"/>
    <property type="match status" value="1"/>
</dbReference>
<dbReference type="PROSITE" id="PS50168">
    <property type="entry name" value="DED"/>
    <property type="match status" value="2"/>
</dbReference>
<name>A0A7D9HBI3_PARCT</name>
<reference evidence="6" key="1">
    <citation type="submission" date="2020-04" db="EMBL/GenBank/DDBJ databases">
        <authorList>
            <person name="Alioto T."/>
            <person name="Alioto T."/>
            <person name="Gomez Garrido J."/>
        </authorList>
    </citation>
    <scope>NUCLEOTIDE SEQUENCE</scope>
    <source>
        <strain evidence="6">A484AB</strain>
    </source>
</reference>
<dbReference type="CDD" id="cd00032">
    <property type="entry name" value="CASc"/>
    <property type="match status" value="1"/>
</dbReference>
<evidence type="ECO:0000256" key="5">
    <source>
        <dbReference type="SAM" id="MobiDB-lite"/>
    </source>
</evidence>
<gene>
    <name evidence="6" type="ORF">PACLA_8A072831</name>
</gene>
<dbReference type="PANTHER" id="PTHR48169:SF7">
    <property type="entry name" value="CASPASE 10"/>
    <property type="match status" value="1"/>
</dbReference>
<comment type="similarity">
    <text evidence="1 4">Belongs to the peptidase C14A family.</text>
</comment>
<dbReference type="GO" id="GO:0042981">
    <property type="term" value="P:regulation of apoptotic process"/>
    <property type="evidence" value="ECO:0007669"/>
    <property type="project" value="InterPro"/>
</dbReference>
<evidence type="ECO:0000256" key="1">
    <source>
        <dbReference type="ARBA" id="ARBA00010134"/>
    </source>
</evidence>
<dbReference type="InterPro" id="IPR011600">
    <property type="entry name" value="Pept_C14_caspase"/>
</dbReference>
<dbReference type="InterPro" id="IPR011029">
    <property type="entry name" value="DEATH-like_dom_sf"/>
</dbReference>
<organism evidence="6 7">
    <name type="scientific">Paramuricea clavata</name>
    <name type="common">Red gorgonian</name>
    <name type="synonym">Violescent sea-whip</name>
    <dbReference type="NCBI Taxonomy" id="317549"/>
    <lineage>
        <taxon>Eukaryota</taxon>
        <taxon>Metazoa</taxon>
        <taxon>Cnidaria</taxon>
        <taxon>Anthozoa</taxon>
        <taxon>Octocorallia</taxon>
        <taxon>Malacalcyonacea</taxon>
        <taxon>Plexauridae</taxon>
        <taxon>Paramuricea</taxon>
    </lineage>
</organism>
<sequence>MAPTGTQYKKILKEIADNLTFSDVGSLKFVCRGKIGAAALDKVPNREPLKLFKLLEERLFISQEDLTCLRCILEQIQRIDLVGKIPDEFCKQSSVDVVDSGDMESAGPVSGSVVASDVVSPYRVLLKTVADELTSDSISEMKFLLDVPDGIGEKLQDGQSLFTHLEGIGKLSEDNFTDLKDLLNDVHRMDLIRKIEEFSINEAQPIPPLQYTRDPASCYSMQRPYGFALIINIRIFEGTTEDGYVLNERRGSEVDLENLNGLWEDLGFIVEKYENLKAHRICTVVTDMVMKINKNQGSSCFVCCIMTHGAMGKIYGSDSNFVNIKHVTDAFKEANCPALAGKPKLFFIQACRGRQKLTGRTLPGSTGSSNTATPATGVAPTTTHSTNAAMQQQTQQTQGLDADAVPAEPTATTDEDDNVNDTAFRHTADPNEAHFLLGYSTAPGYVSMRSIDHGTWYVNALVKIFGKYHTTEDVMQMMVRVNGKVTEAFSAQGYKQCPVPVFTLAKSIYF</sequence>
<dbReference type="GO" id="GO:0006508">
    <property type="term" value="P:proteolysis"/>
    <property type="evidence" value="ECO:0007669"/>
    <property type="project" value="InterPro"/>
</dbReference>